<organism evidence="10 11">
    <name type="scientific">Methanosarcina thermophila (strain ATCC 43570 / DSM 1825 / OCM 12 / VKM B-1830 / TM-1)</name>
    <dbReference type="NCBI Taxonomy" id="523844"/>
    <lineage>
        <taxon>Archaea</taxon>
        <taxon>Methanobacteriati</taxon>
        <taxon>Methanobacteriota</taxon>
        <taxon>Stenosarchaea group</taxon>
        <taxon>Methanomicrobia</taxon>
        <taxon>Methanosarcinales</taxon>
        <taxon>Methanosarcinaceae</taxon>
        <taxon>Methanosarcina</taxon>
    </lineage>
</organism>
<keyword evidence="4 8" id="KW-0949">S-adenosyl-L-methionine</keyword>
<dbReference type="Proteomes" id="UP000066529">
    <property type="component" value="Chromosome"/>
</dbReference>
<dbReference type="Pfam" id="PF02005">
    <property type="entry name" value="TRM"/>
    <property type="match status" value="1"/>
</dbReference>
<proteinExistence type="inferred from homology"/>
<dbReference type="PROSITE" id="PS51626">
    <property type="entry name" value="SAM_MT_TRM1"/>
    <property type="match status" value="1"/>
</dbReference>
<protein>
    <recommendedName>
        <fullName evidence="7 8">tRNA (guanine(26)-N(2))-dimethyltransferase</fullName>
        <ecNumber evidence="7 8">2.1.1.216</ecNumber>
    </recommendedName>
    <alternativeName>
        <fullName evidence="8">tRNA 2,2-dimethylguanosine-26 methyltransferase</fullName>
    </alternativeName>
    <alternativeName>
        <fullName evidence="8">tRNA(guanine-26,N(2)-N(2)) methyltransferase</fullName>
    </alternativeName>
    <alternativeName>
        <fullName evidence="8">tRNA(m(2,2)G26)dimethyltransferase</fullName>
    </alternativeName>
</protein>
<dbReference type="HOGENOM" id="CLU_010862_5_1_2"/>
<reference evidence="10 11" key="1">
    <citation type="submission" date="2014-07" db="EMBL/GenBank/DDBJ databases">
        <title>Methanogenic archaea and the global carbon cycle.</title>
        <authorList>
            <person name="Henriksen J.R."/>
            <person name="Luke J."/>
            <person name="Reinhart S."/>
            <person name="Benedict M.N."/>
            <person name="Youngblut N.D."/>
            <person name="Metcalf M.E."/>
            <person name="Whitaker R.J."/>
            <person name="Metcalf W.W."/>
        </authorList>
    </citation>
    <scope>NUCLEOTIDE SEQUENCE [LARGE SCALE GENOMIC DNA]</scope>
    <source>
        <strain evidence="11">ATCC 43570 / DSM 1825 / OCM 12 / VKM B-1830 / TM-1</strain>
    </source>
</reference>
<dbReference type="GO" id="GO:0000049">
    <property type="term" value="F:tRNA binding"/>
    <property type="evidence" value="ECO:0007669"/>
    <property type="project" value="UniProtKB-UniRule"/>
</dbReference>
<comment type="catalytic activity">
    <reaction evidence="8">
        <text>guanosine(26) in tRNA + 2 S-adenosyl-L-methionine = N(2)-dimethylguanosine(26) in tRNA + 2 S-adenosyl-L-homocysteine + 2 H(+)</text>
        <dbReference type="Rhea" id="RHEA:43140"/>
        <dbReference type="Rhea" id="RHEA-COMP:10359"/>
        <dbReference type="Rhea" id="RHEA-COMP:10360"/>
        <dbReference type="ChEBI" id="CHEBI:15378"/>
        <dbReference type="ChEBI" id="CHEBI:57856"/>
        <dbReference type="ChEBI" id="CHEBI:59789"/>
        <dbReference type="ChEBI" id="CHEBI:74269"/>
        <dbReference type="ChEBI" id="CHEBI:74513"/>
        <dbReference type="EC" id="2.1.1.216"/>
    </reaction>
</comment>
<keyword evidence="5 8" id="KW-0819">tRNA processing</keyword>
<evidence type="ECO:0000256" key="8">
    <source>
        <dbReference type="HAMAP-Rule" id="MF_00290"/>
    </source>
</evidence>
<dbReference type="RefSeq" id="WP_048166552.1">
    <property type="nucleotide sequence ID" value="NZ_CP009501.1"/>
</dbReference>
<dbReference type="EMBL" id="CP009501">
    <property type="protein sequence ID" value="AKB12381.1"/>
    <property type="molecule type" value="Genomic_DNA"/>
</dbReference>
<feature type="binding site" evidence="8">
    <location>
        <position position="123"/>
    </location>
    <ligand>
        <name>S-adenosyl-L-methionine</name>
        <dbReference type="ChEBI" id="CHEBI:59789"/>
    </ligand>
</feature>
<keyword evidence="8" id="KW-0479">Metal-binding</keyword>
<dbReference type="STRING" id="523844.MSTHT_0623"/>
<keyword evidence="6 8" id="KW-0694">RNA-binding</keyword>
<gene>
    <name evidence="8" type="primary">trm1</name>
    <name evidence="10" type="ORF">MSTHT_0623</name>
</gene>
<feature type="binding site" evidence="8">
    <location>
        <position position="271"/>
    </location>
    <ligand>
        <name>Zn(2+)</name>
        <dbReference type="ChEBI" id="CHEBI:29105"/>
    </ligand>
</feature>
<dbReference type="NCBIfam" id="TIGR00308">
    <property type="entry name" value="TRM1"/>
    <property type="match status" value="1"/>
</dbReference>
<evidence type="ECO:0000256" key="2">
    <source>
        <dbReference type="ARBA" id="ARBA00022603"/>
    </source>
</evidence>
<dbReference type="GO" id="GO:0002940">
    <property type="term" value="P:tRNA N2-guanine methylation"/>
    <property type="evidence" value="ECO:0007669"/>
    <property type="project" value="TreeGrafter"/>
</dbReference>
<evidence type="ECO:0000256" key="9">
    <source>
        <dbReference type="PROSITE-ProRule" id="PRU00958"/>
    </source>
</evidence>
<evidence type="ECO:0000256" key="4">
    <source>
        <dbReference type="ARBA" id="ARBA00022691"/>
    </source>
</evidence>
<dbReference type="KEGG" id="mthr:MSTHT_0623"/>
<keyword evidence="3 8" id="KW-0808">Transferase</keyword>
<comment type="similarity">
    <text evidence="8 9">Belongs to the class I-like SAM-binding methyltransferase superfamily. Trm1 family.</text>
</comment>
<dbReference type="Gene3D" id="3.40.50.150">
    <property type="entry name" value="Vaccinia Virus protein VP39"/>
    <property type="match status" value="1"/>
</dbReference>
<name>A0A0E3KP15_METTT</name>
<feature type="binding site" evidence="8">
    <location>
        <position position="254"/>
    </location>
    <ligand>
        <name>Zn(2+)</name>
        <dbReference type="ChEBI" id="CHEBI:29105"/>
    </ligand>
</feature>
<dbReference type="PANTHER" id="PTHR10631">
    <property type="entry name" value="N 2 ,N 2 -DIMETHYLGUANOSINE TRNA METHYLTRANSFERASE"/>
    <property type="match status" value="1"/>
</dbReference>
<evidence type="ECO:0000256" key="5">
    <source>
        <dbReference type="ARBA" id="ARBA00022694"/>
    </source>
</evidence>
<feature type="binding site" evidence="8">
    <location>
        <position position="41"/>
    </location>
    <ligand>
        <name>S-adenosyl-L-methionine</name>
        <dbReference type="ChEBI" id="CHEBI:59789"/>
    </ligand>
</feature>
<evidence type="ECO:0000256" key="6">
    <source>
        <dbReference type="ARBA" id="ARBA00022884"/>
    </source>
</evidence>
<dbReference type="SUPFAM" id="SSF53335">
    <property type="entry name" value="S-adenosyl-L-methionine-dependent methyltransferases"/>
    <property type="match status" value="1"/>
</dbReference>
<keyword evidence="8" id="KW-0862">Zinc</keyword>
<dbReference type="PATRIC" id="fig|523844.20.peg.796"/>
<dbReference type="EC" id="2.1.1.216" evidence="7 8"/>
<dbReference type="AlphaFoldDB" id="A0A0E3KP15"/>
<dbReference type="InterPro" id="IPR022923">
    <property type="entry name" value="TRM1_arc_bac"/>
</dbReference>
<sequence>MMYKTIVEGTTKVLVPVPPQDAAFPPSAAPVFYNPEMELNRDINVAVTAAFVKRLLSRKELLREEIRYVDAFSASGIRGLRIAGEVGIHATMNDWNSDAFETIKENIKINGLEERTLATRKNANVLLHEQKFHIVDIDPFGTPSPFLDAASASVKNLLSVTATDTAPLCGAHLRAGIRKYAAVPLNTEYHSEMGLRVLLGACARELAKHEKGMLPLISHVTRHYVRTYLKVLPGTKHTDKTLESMGFSIHCPTCGFRGSVYGLAVHIKNDCPVCGSFTQIAGPLWLGPFRERAFCDEVISELEVHPLNTKDKAKKLITFCRDELDIPMFYDQHVICKELGVSATGIETLIEALKAHGFEASRTHFSGTSFRTNAPITEIKKIIRALSE</sequence>
<dbReference type="GeneID" id="41601359"/>
<dbReference type="GO" id="GO:0160104">
    <property type="term" value="F:tRNA (guanine(26)-N2)-dimethyltransferase activity"/>
    <property type="evidence" value="ECO:0007669"/>
    <property type="project" value="UniProtKB-UniRule"/>
</dbReference>
<dbReference type="OrthoDB" id="372177at2157"/>
<comment type="caution">
    <text evidence="8">Lacks conserved residue(s) required for the propagation of feature annotation.</text>
</comment>
<evidence type="ECO:0000256" key="7">
    <source>
        <dbReference type="ARBA" id="ARBA00039099"/>
    </source>
</evidence>
<feature type="binding site" evidence="8">
    <location>
        <position position="78"/>
    </location>
    <ligand>
        <name>S-adenosyl-L-methionine</name>
        <dbReference type="ChEBI" id="CHEBI:59789"/>
    </ligand>
</feature>
<dbReference type="GO" id="GO:0046872">
    <property type="term" value="F:metal ion binding"/>
    <property type="evidence" value="ECO:0007669"/>
    <property type="project" value="UniProtKB-KW"/>
</dbReference>
<dbReference type="InterPro" id="IPR042296">
    <property type="entry name" value="tRNA_met_Trm1_C"/>
</dbReference>
<dbReference type="HAMAP" id="MF_00290">
    <property type="entry name" value="tRNA_dimethyltr_TRM1"/>
    <property type="match status" value="1"/>
</dbReference>
<feature type="binding site" evidence="8">
    <location>
        <position position="94"/>
    </location>
    <ligand>
        <name>S-adenosyl-L-methionine</name>
        <dbReference type="ChEBI" id="CHEBI:59789"/>
    </ligand>
</feature>
<dbReference type="InterPro" id="IPR029063">
    <property type="entry name" value="SAM-dependent_MTases_sf"/>
</dbReference>
<keyword evidence="1 8" id="KW-0820">tRNA-binding</keyword>
<dbReference type="InterPro" id="IPR002905">
    <property type="entry name" value="Trm1"/>
</dbReference>
<evidence type="ECO:0000313" key="10">
    <source>
        <dbReference type="EMBL" id="AKB12381.1"/>
    </source>
</evidence>
<dbReference type="PANTHER" id="PTHR10631:SF3">
    <property type="entry name" value="TRNA (GUANINE(26)-N(2))-DIMETHYLTRANSFERASE"/>
    <property type="match status" value="1"/>
</dbReference>
<keyword evidence="2 8" id="KW-0489">Methyltransferase</keyword>
<evidence type="ECO:0000256" key="3">
    <source>
        <dbReference type="ARBA" id="ARBA00022679"/>
    </source>
</evidence>
<feature type="binding site" evidence="8">
    <location>
        <position position="251"/>
    </location>
    <ligand>
        <name>Zn(2+)</name>
        <dbReference type="ChEBI" id="CHEBI:29105"/>
    </ligand>
</feature>
<evidence type="ECO:0000313" key="11">
    <source>
        <dbReference type="Proteomes" id="UP000066529"/>
    </source>
</evidence>
<evidence type="ECO:0000256" key="1">
    <source>
        <dbReference type="ARBA" id="ARBA00022555"/>
    </source>
</evidence>
<comment type="function">
    <text evidence="8">Dimethylates a single guanine residue at position 26 of a number of tRNAs using S-adenosyl-L-methionine as donor of the methyl groups.</text>
</comment>
<dbReference type="Gene3D" id="3.30.56.70">
    <property type="entry name" value="N2,N2-dimethylguanosine tRNA methyltransferase, C-terminal domain"/>
    <property type="match status" value="1"/>
</dbReference>
<feature type="binding site" evidence="8">
    <location>
        <position position="274"/>
    </location>
    <ligand>
        <name>Zn(2+)</name>
        <dbReference type="ChEBI" id="CHEBI:29105"/>
    </ligand>
</feature>
<accession>A0A0E3KP15</accession>